<dbReference type="EMBL" id="AB551521">
    <property type="protein sequence ID" value="BAJ22066.1"/>
    <property type="molecule type" value="mRNA"/>
</dbReference>
<feature type="disulfide bond" evidence="10">
    <location>
        <begin position="1162"/>
        <end position="1171"/>
    </location>
</feature>
<feature type="disulfide bond" evidence="10">
    <location>
        <begin position="934"/>
        <end position="943"/>
    </location>
</feature>
<feature type="disulfide bond" evidence="10">
    <location>
        <begin position="955"/>
        <end position="972"/>
    </location>
</feature>
<evidence type="ECO:0000259" key="14">
    <source>
        <dbReference type="PROSITE" id="PS50026"/>
    </source>
</evidence>
<evidence type="ECO:0000256" key="12">
    <source>
        <dbReference type="SAM" id="Phobius"/>
    </source>
</evidence>
<dbReference type="InterPro" id="IPR001791">
    <property type="entry name" value="Laminin_G"/>
</dbReference>
<dbReference type="SUPFAM" id="SSF52058">
    <property type="entry name" value="L domain-like"/>
    <property type="match status" value="3"/>
</dbReference>
<evidence type="ECO:0000256" key="1">
    <source>
        <dbReference type="ARBA" id="ARBA00004613"/>
    </source>
</evidence>
<dbReference type="PANTHER" id="PTHR24369">
    <property type="entry name" value="ANTIGEN BSP, PUTATIVE-RELATED"/>
    <property type="match status" value="1"/>
</dbReference>
<dbReference type="Pfam" id="PF13855">
    <property type="entry name" value="LRR_8"/>
    <property type="match status" value="4"/>
</dbReference>
<reference evidence="15" key="1">
    <citation type="submission" date="2010-03" db="EMBL/GenBank/DDBJ databases">
        <title>Cooperative netrin- and robo-mediated signals are required for the early stage of optic chiasm formation.</title>
        <authorList>
            <person name="Yamamoto H."/>
            <person name="Agata K."/>
        </authorList>
    </citation>
    <scope>NUCLEOTIDE SEQUENCE</scope>
</reference>
<feature type="disulfide bond" evidence="10">
    <location>
        <begin position="990"/>
        <end position="1000"/>
    </location>
</feature>
<dbReference type="GO" id="GO:0005576">
    <property type="term" value="C:extracellular region"/>
    <property type="evidence" value="ECO:0007669"/>
    <property type="project" value="UniProtKB-SubCell"/>
</dbReference>
<dbReference type="FunFam" id="2.10.25.10:FF:000472">
    <property type="entry name" value="Uncharacterized protein, isoform A"/>
    <property type="match status" value="2"/>
</dbReference>
<feature type="domain" description="EGF-like" evidence="14">
    <location>
        <begin position="1132"/>
        <end position="1172"/>
    </location>
</feature>
<keyword evidence="2" id="KW-0217">Developmental protein</keyword>
<dbReference type="PROSITE" id="PS00010">
    <property type="entry name" value="ASX_HYDROXYL"/>
    <property type="match status" value="2"/>
</dbReference>
<dbReference type="FunFam" id="2.10.25.10:FF:000063">
    <property type="entry name" value="Slit guidance ligand 2"/>
    <property type="match status" value="1"/>
</dbReference>
<proteinExistence type="evidence at transcript level"/>
<feature type="domain" description="EGF-like" evidence="14">
    <location>
        <begin position="946"/>
        <end position="984"/>
    </location>
</feature>
<dbReference type="Gene3D" id="3.80.10.10">
    <property type="entry name" value="Ribonuclease Inhibitor"/>
    <property type="match status" value="4"/>
</dbReference>
<dbReference type="PROSITE" id="PS50026">
    <property type="entry name" value="EGF_3"/>
    <property type="match status" value="6"/>
</dbReference>
<dbReference type="InterPro" id="IPR050541">
    <property type="entry name" value="LRR_TM_domain-containing"/>
</dbReference>
<dbReference type="Pfam" id="PF00054">
    <property type="entry name" value="Laminin_G_1"/>
    <property type="match status" value="1"/>
</dbReference>
<dbReference type="SMART" id="SM00179">
    <property type="entry name" value="EGF_CA"/>
    <property type="match status" value="4"/>
</dbReference>
<evidence type="ECO:0000259" key="13">
    <source>
        <dbReference type="PROSITE" id="PS50025"/>
    </source>
</evidence>
<dbReference type="PANTHER" id="PTHR24369:SF210">
    <property type="entry name" value="CHAOPTIN-RELATED"/>
    <property type="match status" value="1"/>
</dbReference>
<dbReference type="Gene3D" id="2.10.25.10">
    <property type="entry name" value="Laminin"/>
    <property type="match status" value="6"/>
</dbReference>
<keyword evidence="8 10" id="KW-1015">Disulfide bond</keyword>
<dbReference type="Pfam" id="PF00008">
    <property type="entry name" value="EGF"/>
    <property type="match status" value="3"/>
</dbReference>
<keyword evidence="5" id="KW-0433">Leucine-rich repeat</keyword>
<feature type="disulfide bond" evidence="11">
    <location>
        <begin position="1328"/>
        <end position="1355"/>
    </location>
</feature>
<evidence type="ECO:0000256" key="9">
    <source>
        <dbReference type="ARBA" id="ARBA00023180"/>
    </source>
</evidence>
<evidence type="ECO:0000256" key="2">
    <source>
        <dbReference type="ARBA" id="ARBA00022473"/>
    </source>
</evidence>
<gene>
    <name evidence="15" type="primary">Djslit</name>
</gene>
<dbReference type="InterPro" id="IPR018097">
    <property type="entry name" value="EGF_Ca-bd_CS"/>
</dbReference>
<dbReference type="SUPFAM" id="SSF49899">
    <property type="entry name" value="Concanavalin A-like lectins/glucanases"/>
    <property type="match status" value="1"/>
</dbReference>
<dbReference type="InterPro" id="IPR000152">
    <property type="entry name" value="EGF-type_Asp/Asn_hydroxyl_site"/>
</dbReference>
<dbReference type="PROSITE" id="PS51450">
    <property type="entry name" value="LRR"/>
    <property type="match status" value="3"/>
</dbReference>
<dbReference type="PROSITE" id="PS01186">
    <property type="entry name" value="EGF_2"/>
    <property type="match status" value="6"/>
</dbReference>
<evidence type="ECO:0000256" key="6">
    <source>
        <dbReference type="ARBA" id="ARBA00022729"/>
    </source>
</evidence>
<dbReference type="SMART" id="SM00013">
    <property type="entry name" value="LRRNT"/>
    <property type="match status" value="4"/>
</dbReference>
<keyword evidence="12" id="KW-0812">Transmembrane</keyword>
<dbReference type="PROSITE" id="PS50025">
    <property type="entry name" value="LAM_G_DOMAIN"/>
    <property type="match status" value="1"/>
</dbReference>
<keyword evidence="7" id="KW-0677">Repeat</keyword>
<dbReference type="InterPro" id="IPR000483">
    <property type="entry name" value="Cys-rich_flank_reg_C"/>
</dbReference>
<dbReference type="InterPro" id="IPR032675">
    <property type="entry name" value="LRR_dom_sf"/>
</dbReference>
<accession>E1CHK5</accession>
<evidence type="ECO:0000313" key="15">
    <source>
        <dbReference type="EMBL" id="BAJ22066.1"/>
    </source>
</evidence>
<feature type="disulfide bond" evidence="10">
    <location>
        <begin position="1011"/>
        <end position="1020"/>
    </location>
</feature>
<sequence>MLIIFKDITYKFYLLLLYSLYCFSSTIWINDPSDESETCPNGCQCENYSVECKHRLFPNVPIILQEKTTRLNLLGNRINVIRKSDFFKLIYLKVLQLSNNRITSIEPGAFDNLVNLIKLRLNRNLIHYLPDGLFSKLSKLQKLDLRDNQLQCINENTFNKLTMLKYLLLEGNKIFWISESISKLKNLKELRIKKNKLTCNCHLAWLNWFMKHRPDIFKPDVPSVVCSAPFRLSDIPVYTLSPYEFQCASEDKTNLENICQQNKKVCSKQCNCSNDGIVKCVGKQLSNIPQDLPVNVVELDLSDNNITILQQGYLSKYKTLKKINLTGNGMVDIEPGAFLGLQQLTSLYLNANKLKTIRKNAFSGLSSLMFLFLHGNEIECLPADAFEGVKKLHILHLSENKLTTLKRETFNPLIKLRFLYIVNNPLNCDCRLAWIVDYIKGKENNEPIASCHYPRNMQGLALRSLQTYSFQCSNEFDSKYETHNEECVPKVSCPLKCTCTSDIVNCSNTGLSSLPSSIFPSTKTLIMSHNNLNKLTPIYSVHEAPNLMKLDLSFNQIEKLDADVFSRSTKLTKIHLNSNKLKCINNETFKNLIDLRTLQLSDNEINCVVVDSFKNNLNLKYLMLNKNPFHCNCNMKWTSDWSRNHHSILGDHRLPTCQSPGLLKGTPLTHLDEKYFLCDGNASIDQSFESCNEISSTEACCSIGSDECKQIKKCPSKCKCEITKVDCSDMQLKEIPHEIPQDTTELYLDRNDLKTLNETSFKNLVFLKTLVLSYNGITELNKNVLTPLKNLETLVLSFNKLQCIHQDAFKDLKNLKVLILQSNDVSTIPFQAFNDLKNLNNIALGQNPFHCDCNIKWLNQFFLERFLDNGISLCASPEKMKLKSIYHSKPTDFICSEETEDAYITAKCDGCMKRPCKHNGKCSLITHHNYQCDCPYPFHGKNCENKINACFGQPCRNGGICKNIDNFGNYECVCPLGFRGPKCTLNIDDCVAHQCINGECVDLRNSYSCKCQNGFRGKYCDTKFSYCHDINPCKNHGVCHSLPNNDYKCTCSKGWEGKECDQNIDDCKYNTCKHEAKCVDLHNDYKCLCRPGYVGKYCEQPAWKPISKPLSRRYINESIIMIQSSSENEIISESVCAYHECSNNGICVSGDQNKNQKSYCKCKPGFSGPLCQYLNSLYFHKNSYIEINPPSRGFLMPKGNISLNFLTNSTSGLLLYQGFDQTYLVVNLYQGHVRISYNLGDKVVGPEGYSMGMVNDSKLHKLHIEIVGENLTMYLNGRVHCTLKSKYINSNRHMALDTGIFIGGAPNKILQSAITKYHIDTDSEFIGCIESLLINEKRIDFSKYLSRSINVKPGCGDLLSTVITSDMEIPSINQYSTKFPVQ</sequence>
<evidence type="ECO:0000256" key="5">
    <source>
        <dbReference type="ARBA" id="ARBA00022614"/>
    </source>
</evidence>
<keyword evidence="6" id="KW-0732">Signal</keyword>
<dbReference type="InterPro" id="IPR001611">
    <property type="entry name" value="Leu-rich_rpt"/>
</dbReference>
<organism evidence="15">
    <name type="scientific">Dugesia japonica</name>
    <name type="common">Planarian</name>
    <dbReference type="NCBI Taxonomy" id="6161"/>
    <lineage>
        <taxon>Eukaryota</taxon>
        <taxon>Metazoa</taxon>
        <taxon>Spiralia</taxon>
        <taxon>Lophotrochozoa</taxon>
        <taxon>Platyhelminthes</taxon>
        <taxon>Rhabditophora</taxon>
        <taxon>Seriata</taxon>
        <taxon>Tricladida</taxon>
        <taxon>Continenticola</taxon>
        <taxon>Geoplanoidea</taxon>
        <taxon>Dugesiidae</taxon>
        <taxon>Dugesia</taxon>
    </lineage>
</organism>
<dbReference type="InterPro" id="IPR003591">
    <property type="entry name" value="Leu-rich_rpt_typical-subtyp"/>
</dbReference>
<dbReference type="CDD" id="cd00110">
    <property type="entry name" value="LamG"/>
    <property type="match status" value="1"/>
</dbReference>
<feature type="transmembrane region" description="Helical" evidence="12">
    <location>
        <begin position="12"/>
        <end position="29"/>
    </location>
</feature>
<feature type="domain" description="EGF-like" evidence="14">
    <location>
        <begin position="909"/>
        <end position="944"/>
    </location>
</feature>
<evidence type="ECO:0000256" key="8">
    <source>
        <dbReference type="ARBA" id="ARBA00023157"/>
    </source>
</evidence>
<evidence type="ECO:0000256" key="3">
    <source>
        <dbReference type="ARBA" id="ARBA00022525"/>
    </source>
</evidence>
<dbReference type="GO" id="GO:0005886">
    <property type="term" value="C:plasma membrane"/>
    <property type="evidence" value="ECO:0007669"/>
    <property type="project" value="TreeGrafter"/>
</dbReference>
<keyword evidence="12" id="KW-0472">Membrane</keyword>
<dbReference type="PROSITE" id="PS00022">
    <property type="entry name" value="EGF_1"/>
    <property type="match status" value="6"/>
</dbReference>
<dbReference type="FunFam" id="3.80.10.10:FF:000002">
    <property type="entry name" value="Slit guidance ligand 2"/>
    <property type="match status" value="2"/>
</dbReference>
<keyword evidence="9" id="KW-0325">Glycoprotein</keyword>
<dbReference type="Pfam" id="PF00560">
    <property type="entry name" value="LRR_1"/>
    <property type="match status" value="1"/>
</dbReference>
<dbReference type="InterPro" id="IPR000372">
    <property type="entry name" value="LRRNT"/>
</dbReference>
<evidence type="ECO:0000256" key="4">
    <source>
        <dbReference type="ARBA" id="ARBA00022536"/>
    </source>
</evidence>
<dbReference type="Gene3D" id="2.60.120.200">
    <property type="match status" value="1"/>
</dbReference>
<feature type="disulfide bond" evidence="10">
    <location>
        <begin position="974"/>
        <end position="983"/>
    </location>
</feature>
<keyword evidence="3" id="KW-0964">Secreted</keyword>
<feature type="disulfide bond" evidence="10">
    <location>
        <begin position="1051"/>
        <end position="1060"/>
    </location>
</feature>
<dbReference type="GO" id="GO:0005509">
    <property type="term" value="F:calcium ion binding"/>
    <property type="evidence" value="ECO:0007669"/>
    <property type="project" value="InterPro"/>
</dbReference>
<dbReference type="Pfam" id="PF01463">
    <property type="entry name" value="LRRCT"/>
    <property type="match status" value="1"/>
</dbReference>
<dbReference type="SMART" id="SM00282">
    <property type="entry name" value="LamG"/>
    <property type="match status" value="1"/>
</dbReference>
<dbReference type="SMART" id="SM00082">
    <property type="entry name" value="LRRCT"/>
    <property type="match status" value="4"/>
</dbReference>
<dbReference type="InterPro" id="IPR013032">
    <property type="entry name" value="EGF-like_CS"/>
</dbReference>
<protein>
    <submittedName>
        <fullName evidence="15">Slit</fullName>
    </submittedName>
</protein>
<comment type="caution">
    <text evidence="10">Lacks conserved residue(s) required for the propagation of feature annotation.</text>
</comment>
<dbReference type="FunFam" id="3.80.10.10:FF:000770">
    <property type="entry name" value="Uncharacterized protein"/>
    <property type="match status" value="1"/>
</dbReference>
<dbReference type="CDD" id="cd00054">
    <property type="entry name" value="EGF_CA"/>
    <property type="match status" value="4"/>
</dbReference>
<dbReference type="SMART" id="SM00181">
    <property type="entry name" value="EGF"/>
    <property type="match status" value="6"/>
</dbReference>
<name>E1CHK5_DUGJA</name>
<dbReference type="Pfam" id="PF12661">
    <property type="entry name" value="hEGF"/>
    <property type="match status" value="1"/>
</dbReference>
<evidence type="ECO:0000256" key="11">
    <source>
        <dbReference type="PROSITE-ProRule" id="PRU00122"/>
    </source>
</evidence>
<dbReference type="SMART" id="SM00365">
    <property type="entry name" value="LRR_SD22"/>
    <property type="match status" value="8"/>
</dbReference>
<evidence type="ECO:0000256" key="10">
    <source>
        <dbReference type="PROSITE-ProRule" id="PRU00076"/>
    </source>
</evidence>
<keyword evidence="12" id="KW-1133">Transmembrane helix</keyword>
<comment type="subcellular location">
    <subcellularLocation>
        <location evidence="1">Secreted</location>
    </subcellularLocation>
</comment>
<keyword evidence="4 10" id="KW-0245">EGF-like domain</keyword>
<dbReference type="InterPro" id="IPR000742">
    <property type="entry name" value="EGF"/>
</dbReference>
<dbReference type="SUPFAM" id="SSF57196">
    <property type="entry name" value="EGF/Laminin"/>
    <property type="match status" value="5"/>
</dbReference>
<feature type="domain" description="EGF-like" evidence="14">
    <location>
        <begin position="986"/>
        <end position="1021"/>
    </location>
</feature>
<feature type="domain" description="Laminin G" evidence="13">
    <location>
        <begin position="1174"/>
        <end position="1355"/>
    </location>
</feature>
<dbReference type="GO" id="GO:0007399">
    <property type="term" value="P:nervous system development"/>
    <property type="evidence" value="ECO:0007669"/>
    <property type="project" value="UniProtKB-ARBA"/>
</dbReference>
<feature type="domain" description="EGF-like" evidence="14">
    <location>
        <begin position="1063"/>
        <end position="1099"/>
    </location>
</feature>
<dbReference type="InterPro" id="IPR001881">
    <property type="entry name" value="EGF-like_Ca-bd_dom"/>
</dbReference>
<dbReference type="InterPro" id="IPR013320">
    <property type="entry name" value="ConA-like_dom_sf"/>
</dbReference>
<feature type="domain" description="EGF-like" evidence="14">
    <location>
        <begin position="1023"/>
        <end position="1061"/>
    </location>
</feature>
<dbReference type="SMART" id="SM00369">
    <property type="entry name" value="LRR_TYP"/>
    <property type="match status" value="15"/>
</dbReference>
<feature type="disulfide bond" evidence="10">
    <location>
        <begin position="1089"/>
        <end position="1098"/>
    </location>
</feature>
<evidence type="ECO:0000256" key="7">
    <source>
        <dbReference type="ARBA" id="ARBA00022737"/>
    </source>
</evidence>
<dbReference type="PROSITE" id="PS01187">
    <property type="entry name" value="EGF_CA"/>
    <property type="match status" value="1"/>
</dbReference>